<dbReference type="OrthoDB" id="269227at2759"/>
<evidence type="ECO:0000313" key="9">
    <source>
        <dbReference type="Proteomes" id="UP000620124"/>
    </source>
</evidence>
<evidence type="ECO:0000256" key="5">
    <source>
        <dbReference type="ARBA" id="ARBA00022827"/>
    </source>
</evidence>
<dbReference type="PANTHER" id="PTHR11552:SF201">
    <property type="entry name" value="GLUCOSE-METHANOL-CHOLINE OXIDOREDUCTASE N-TERMINAL DOMAIN-CONTAINING PROTEIN"/>
    <property type="match status" value="1"/>
</dbReference>
<comment type="caution">
    <text evidence="8">The sequence shown here is derived from an EMBL/GenBank/DDBJ whole genome shotgun (WGS) entry which is preliminary data.</text>
</comment>
<dbReference type="InterPro" id="IPR012132">
    <property type="entry name" value="GMC_OxRdtase"/>
</dbReference>
<comment type="similarity">
    <text evidence="2">Belongs to the GMC oxidoreductase family.</text>
</comment>
<keyword evidence="3" id="KW-0285">Flavoprotein</keyword>
<name>A0A8H6Y447_9AGAR</name>
<dbReference type="GO" id="GO:0016491">
    <property type="term" value="F:oxidoreductase activity"/>
    <property type="evidence" value="ECO:0007669"/>
    <property type="project" value="UniProtKB-KW"/>
</dbReference>
<protein>
    <recommendedName>
        <fullName evidence="10">Glucose-methanol-choline oxidoreductase N-terminal domain-containing protein</fullName>
    </recommendedName>
</protein>
<evidence type="ECO:0000256" key="2">
    <source>
        <dbReference type="ARBA" id="ARBA00010790"/>
    </source>
</evidence>
<dbReference type="Gene3D" id="3.30.560.10">
    <property type="entry name" value="Glucose Oxidase, domain 3"/>
    <property type="match status" value="2"/>
</dbReference>
<dbReference type="SUPFAM" id="SSF54373">
    <property type="entry name" value="FAD-linked reductases, C-terminal domain"/>
    <property type="match status" value="1"/>
</dbReference>
<dbReference type="AlphaFoldDB" id="A0A8H6Y447"/>
<dbReference type="PANTHER" id="PTHR11552">
    <property type="entry name" value="GLUCOSE-METHANOL-CHOLINE GMC OXIDOREDUCTASE"/>
    <property type="match status" value="1"/>
</dbReference>
<dbReference type="InterPro" id="IPR036188">
    <property type="entry name" value="FAD/NAD-bd_sf"/>
</dbReference>
<reference evidence="8" key="1">
    <citation type="submission" date="2020-05" db="EMBL/GenBank/DDBJ databases">
        <title>Mycena genomes resolve the evolution of fungal bioluminescence.</title>
        <authorList>
            <person name="Tsai I.J."/>
        </authorList>
    </citation>
    <scope>NUCLEOTIDE SEQUENCE</scope>
    <source>
        <strain evidence="8">CCC161011</strain>
    </source>
</reference>
<gene>
    <name evidence="8" type="ORF">MVEN_01146900</name>
</gene>
<evidence type="ECO:0000256" key="7">
    <source>
        <dbReference type="ARBA" id="ARBA00023180"/>
    </source>
</evidence>
<keyword evidence="4" id="KW-0732">Signal</keyword>
<evidence type="ECO:0008006" key="10">
    <source>
        <dbReference type="Google" id="ProtNLM"/>
    </source>
</evidence>
<evidence type="ECO:0000256" key="6">
    <source>
        <dbReference type="ARBA" id="ARBA00023002"/>
    </source>
</evidence>
<keyword evidence="5" id="KW-0274">FAD</keyword>
<proteinExistence type="inferred from homology"/>
<dbReference type="EMBL" id="JACAZI010000009">
    <property type="protein sequence ID" value="KAF7351856.1"/>
    <property type="molecule type" value="Genomic_DNA"/>
</dbReference>
<evidence type="ECO:0000313" key="8">
    <source>
        <dbReference type="EMBL" id="KAF7351856.1"/>
    </source>
</evidence>
<evidence type="ECO:0000256" key="1">
    <source>
        <dbReference type="ARBA" id="ARBA00001974"/>
    </source>
</evidence>
<keyword evidence="9" id="KW-1185">Reference proteome</keyword>
<comment type="cofactor">
    <cofactor evidence="1">
        <name>FAD</name>
        <dbReference type="ChEBI" id="CHEBI:57692"/>
    </cofactor>
</comment>
<evidence type="ECO:0000256" key="4">
    <source>
        <dbReference type="ARBA" id="ARBA00022729"/>
    </source>
</evidence>
<accession>A0A8H6Y447</accession>
<dbReference type="SUPFAM" id="SSF51905">
    <property type="entry name" value="FAD/NAD(P)-binding domain"/>
    <property type="match status" value="1"/>
</dbReference>
<dbReference type="Gene3D" id="3.50.50.60">
    <property type="entry name" value="FAD/NAD(P)-binding domain"/>
    <property type="match status" value="1"/>
</dbReference>
<evidence type="ECO:0000256" key="3">
    <source>
        <dbReference type="ARBA" id="ARBA00022630"/>
    </source>
</evidence>
<dbReference type="GO" id="GO:0050660">
    <property type="term" value="F:flavin adenine dinucleotide binding"/>
    <property type="evidence" value="ECO:0007669"/>
    <property type="project" value="InterPro"/>
</dbReference>
<keyword evidence="6" id="KW-0560">Oxidoreductase</keyword>
<sequence>MSASHFAKATPVFGVASSPDRINGNMYNYIVIGGDLAGLTVAGCLSENSAVSVLVIEVGPDSRDNPAIFEMYESVAENAALDWQYLTCESEADVGWNWDKMLHYTRKSENFMPQTPDQLSKATESIPAVQASATNASGVIHCPDLSAGNSSYVSTNPISINYNDDDQRSSSAESQIVTNLWQLLPFGRGLVETVSLTSPPTLSSPDVHINYFNVSFDMDVMLVGLQLVQKIFKTPPLSNGISPSETQQALEFPVPVTTTWQHIGNHTSSIISGRSRTHRNGRYDVTRIRYYCLSLSLHGFQLGSFQFFFFAFVISSEVSNWMFLAFLDFEVDADTVERKSKLSWQFFCHLV</sequence>
<dbReference type="Proteomes" id="UP000620124">
    <property type="component" value="Unassembled WGS sequence"/>
</dbReference>
<keyword evidence="7" id="KW-0325">Glycoprotein</keyword>
<organism evidence="8 9">
    <name type="scientific">Mycena venus</name>
    <dbReference type="NCBI Taxonomy" id="2733690"/>
    <lineage>
        <taxon>Eukaryota</taxon>
        <taxon>Fungi</taxon>
        <taxon>Dikarya</taxon>
        <taxon>Basidiomycota</taxon>
        <taxon>Agaricomycotina</taxon>
        <taxon>Agaricomycetes</taxon>
        <taxon>Agaricomycetidae</taxon>
        <taxon>Agaricales</taxon>
        <taxon>Marasmiineae</taxon>
        <taxon>Mycenaceae</taxon>
        <taxon>Mycena</taxon>
    </lineage>
</organism>